<dbReference type="GO" id="GO:0006289">
    <property type="term" value="P:nucleotide-excision repair"/>
    <property type="evidence" value="ECO:0007669"/>
    <property type="project" value="TreeGrafter"/>
</dbReference>
<feature type="region of interest" description="Disordered" evidence="11">
    <location>
        <begin position="123"/>
        <end position="184"/>
    </location>
</feature>
<accession>A0A421GK41</accession>
<dbReference type="GO" id="GO:1990918">
    <property type="term" value="P:double-strand break repair involved in meiotic recombination"/>
    <property type="evidence" value="ECO:0007669"/>
    <property type="project" value="TreeGrafter"/>
</dbReference>
<comment type="caution">
    <text evidence="13">The sequence shown here is derived from an EMBL/GenBank/DDBJ whole genome shotgun (WGS) entry which is preliminary data.</text>
</comment>
<dbReference type="GO" id="GO:0046872">
    <property type="term" value="F:metal ion binding"/>
    <property type="evidence" value="ECO:0007669"/>
    <property type="project" value="UniProtKB-KW"/>
</dbReference>
<dbReference type="GO" id="GO:0005524">
    <property type="term" value="F:ATP binding"/>
    <property type="evidence" value="ECO:0007669"/>
    <property type="project" value="UniProtKB-KW"/>
</dbReference>
<evidence type="ECO:0000256" key="10">
    <source>
        <dbReference type="ARBA" id="ARBA00023242"/>
    </source>
</evidence>
<gene>
    <name evidence="13" type="ORF">BBO99_00006598</name>
</gene>
<proteinExistence type="predicted"/>
<evidence type="ECO:0000259" key="12">
    <source>
        <dbReference type="PROSITE" id="PS51193"/>
    </source>
</evidence>
<evidence type="ECO:0000256" key="3">
    <source>
        <dbReference type="ARBA" id="ARBA00022741"/>
    </source>
</evidence>
<evidence type="ECO:0000256" key="7">
    <source>
        <dbReference type="ARBA" id="ARBA00023004"/>
    </source>
</evidence>
<evidence type="ECO:0000313" key="13">
    <source>
        <dbReference type="EMBL" id="RLN77628.1"/>
    </source>
</evidence>
<feature type="compositionally biased region" description="Low complexity" evidence="11">
    <location>
        <begin position="140"/>
        <end position="162"/>
    </location>
</feature>
<keyword evidence="2" id="KW-0479">Metal-binding</keyword>
<dbReference type="GO" id="GO:0016818">
    <property type="term" value="F:hydrolase activity, acting on acid anhydrides, in phosphorus-containing anhydrides"/>
    <property type="evidence" value="ECO:0007669"/>
    <property type="project" value="InterPro"/>
</dbReference>
<organism evidence="13 14">
    <name type="scientific">Phytophthora kernoviae</name>
    <dbReference type="NCBI Taxonomy" id="325452"/>
    <lineage>
        <taxon>Eukaryota</taxon>
        <taxon>Sar</taxon>
        <taxon>Stramenopiles</taxon>
        <taxon>Oomycota</taxon>
        <taxon>Peronosporomycetes</taxon>
        <taxon>Peronosporales</taxon>
        <taxon>Peronosporaceae</taxon>
        <taxon>Phytophthora</taxon>
    </lineage>
</organism>
<keyword evidence="5" id="KW-0347">Helicase</keyword>
<dbReference type="Pfam" id="PF06733">
    <property type="entry name" value="DEAD_2"/>
    <property type="match status" value="1"/>
</dbReference>
<dbReference type="SUPFAM" id="SSF52540">
    <property type="entry name" value="P-loop containing nucleoside triphosphate hydrolases"/>
    <property type="match status" value="2"/>
</dbReference>
<dbReference type="STRING" id="325452.A0A421GK41"/>
<dbReference type="InterPro" id="IPR006555">
    <property type="entry name" value="ATP-dep_Helicase_C"/>
</dbReference>
<keyword evidence="8" id="KW-0411">Iron-sulfur</keyword>
<dbReference type="EMBL" id="MBDN02000236">
    <property type="protein sequence ID" value="RLN77628.1"/>
    <property type="molecule type" value="Genomic_DNA"/>
</dbReference>
<keyword evidence="14" id="KW-1185">Reference proteome</keyword>
<dbReference type="Pfam" id="PF13307">
    <property type="entry name" value="Helicase_C_2"/>
    <property type="match status" value="1"/>
</dbReference>
<evidence type="ECO:0000256" key="9">
    <source>
        <dbReference type="ARBA" id="ARBA00023235"/>
    </source>
</evidence>
<feature type="domain" description="Helicase ATP-binding" evidence="12">
    <location>
        <begin position="28"/>
        <end position="462"/>
    </location>
</feature>
<dbReference type="InterPro" id="IPR006554">
    <property type="entry name" value="Helicase-like_DEXD_c2"/>
</dbReference>
<name>A0A421GK41_9STRA</name>
<keyword evidence="6" id="KW-0067">ATP-binding</keyword>
<dbReference type="SMART" id="SM00488">
    <property type="entry name" value="DEXDc2"/>
    <property type="match status" value="1"/>
</dbReference>
<evidence type="ECO:0000256" key="5">
    <source>
        <dbReference type="ARBA" id="ARBA00022806"/>
    </source>
</evidence>
<keyword evidence="4" id="KW-0378">Hydrolase</keyword>
<evidence type="ECO:0000256" key="1">
    <source>
        <dbReference type="ARBA" id="ARBA00004123"/>
    </source>
</evidence>
<dbReference type="Proteomes" id="UP000285624">
    <property type="component" value="Unassembled WGS sequence"/>
</dbReference>
<dbReference type="SMART" id="SM00487">
    <property type="entry name" value="DEXDc"/>
    <property type="match status" value="1"/>
</dbReference>
<dbReference type="Gene3D" id="3.40.50.300">
    <property type="entry name" value="P-loop containing nucleotide triphosphate hydrolases"/>
    <property type="match status" value="3"/>
</dbReference>
<evidence type="ECO:0000256" key="11">
    <source>
        <dbReference type="SAM" id="MobiDB-lite"/>
    </source>
</evidence>
<dbReference type="InterPro" id="IPR010614">
    <property type="entry name" value="RAD3-like_helicase_DEAD"/>
</dbReference>
<dbReference type="CDD" id="cd18788">
    <property type="entry name" value="SF2_C_XPD"/>
    <property type="match status" value="1"/>
</dbReference>
<keyword evidence="7" id="KW-0408">Iron</keyword>
<evidence type="ECO:0000256" key="6">
    <source>
        <dbReference type="ARBA" id="ARBA00022840"/>
    </source>
</evidence>
<dbReference type="SMART" id="SM00491">
    <property type="entry name" value="HELICc2"/>
    <property type="match status" value="1"/>
</dbReference>
<evidence type="ECO:0000256" key="4">
    <source>
        <dbReference type="ARBA" id="ARBA00022801"/>
    </source>
</evidence>
<sequence length="993" mass="111387">MNGVLKQQELETASAPPTPENKVMVMGFNVAFPEGKRPFPAQLAVMNKVLTALKTSQHALLESPTGSGKTLALLCSSLTFQKQFVQEEMAAMKKKLEETQKQQKQVQQAQKQLQEKLLEQIQGQKEGEQQQQQIEEEDSTQPTQPIQSLQPTQTQPTQVASQQDEDDEVEATQPTFDQFRLGSEGWLSKKRGRTDGVAVANKEDQIDAATTKKKRVLPASFTHAANDAGQEQLEKMINSMLPTTEGASGKKTKRVVPPRIYFCSRTHSQLAQVVDELKHCPVSYLESPEDSNTFTNQLQTCILGSKRNYCVNQKVNKDPSQVDEKCRLALEGQSCSYFRKRKRVNDLRRAVPPVWDIEDIVKLAQRHRECAYFHAREALDHANIVFAPYNYLLDPTIREAVGITLKDSIIVLDEAHNVEDTCRSSASVEVTTEVLEAAIKAFSIVIKHGNRPKTYNALLKLLNGINRWLQAVNNNANTILQNSGFDVKSKVWDGADALAMLAEYSGLTRDTLAEMKKNMQDVREYESELTSNGESSQEQTPATQDAAANPSGASVVLGALALTTVESIMHVVDYMFRDQLKYLNDFKLVVIKSKAQWQEGAVAFSDIANEARSVILTSGTLSPMDSFAGELGVNFPIRLEANHVVNMRKQVFIGSIMRGPGNVDLQSTYNNQQDPKYQDSMGQVLLQYSQSIPGGILMFFPSYSLLNKLSTRWKQTKLWGEIEQFKTVYTEPRNAGKDFDALLEDYKDTIVAYSSTLPSGMGTTNGQPEKTGAIFLAVYRGKVSEGIDFSDDNARAVLCVGIPFPNVKDLQVSLKRKYQDQKSRMDPKLVNGHVWYNLQAFRALNQALGRCIRHRRDYGAIMLIDSRHRFNAHTKSLSKWMRPYIQEFEHSQMCLPMFSNFFEHNRLELPHAVPASASSSDRKPKRTGSLVLKYEVDNKDKKGTTKTKKRAAAPLMSSTLTTVKDFMAKQKEESEPAETVFSIFRQQSASKKP</sequence>
<evidence type="ECO:0000256" key="2">
    <source>
        <dbReference type="ARBA" id="ARBA00022723"/>
    </source>
</evidence>
<keyword evidence="9" id="KW-0413">Isomerase</keyword>
<feature type="region of interest" description="Disordered" evidence="11">
    <location>
        <begin position="523"/>
        <end position="548"/>
    </location>
</feature>
<feature type="compositionally biased region" description="Polar residues" evidence="11">
    <location>
        <begin position="984"/>
        <end position="993"/>
    </location>
</feature>
<evidence type="ECO:0000256" key="8">
    <source>
        <dbReference type="ARBA" id="ARBA00023014"/>
    </source>
</evidence>
<keyword evidence="3" id="KW-0547">Nucleotide-binding</keyword>
<dbReference type="FunFam" id="3.40.50.300:FF:005861">
    <property type="entry name" value="Predicted protein"/>
    <property type="match status" value="1"/>
</dbReference>
<dbReference type="GO" id="GO:0003678">
    <property type="term" value="F:DNA helicase activity"/>
    <property type="evidence" value="ECO:0007669"/>
    <property type="project" value="InterPro"/>
</dbReference>
<dbReference type="PANTHER" id="PTHR11472">
    <property type="entry name" value="DNA REPAIR DEAD HELICASE RAD3/XP-D SUBFAMILY MEMBER"/>
    <property type="match status" value="1"/>
</dbReference>
<dbReference type="GO" id="GO:0051536">
    <property type="term" value="F:iron-sulfur cluster binding"/>
    <property type="evidence" value="ECO:0007669"/>
    <property type="project" value="UniProtKB-KW"/>
</dbReference>
<dbReference type="AlphaFoldDB" id="A0A421GK41"/>
<dbReference type="InterPro" id="IPR014001">
    <property type="entry name" value="Helicase_ATP-bd"/>
</dbReference>
<dbReference type="GO" id="GO:0003677">
    <property type="term" value="F:DNA binding"/>
    <property type="evidence" value="ECO:0007669"/>
    <property type="project" value="InterPro"/>
</dbReference>
<dbReference type="PANTHER" id="PTHR11472:SF47">
    <property type="entry name" value="FANCONI ANEMIA GROUP J PROTEIN"/>
    <property type="match status" value="1"/>
</dbReference>
<keyword evidence="10" id="KW-0539">Nucleus</keyword>
<feature type="compositionally biased region" description="Low complexity" evidence="11">
    <location>
        <begin position="123"/>
        <end position="133"/>
    </location>
</feature>
<evidence type="ECO:0000313" key="14">
    <source>
        <dbReference type="Proteomes" id="UP000285624"/>
    </source>
</evidence>
<feature type="compositionally biased region" description="Polar residues" evidence="11">
    <location>
        <begin position="528"/>
        <end position="543"/>
    </location>
</feature>
<dbReference type="InterPro" id="IPR045028">
    <property type="entry name" value="DinG/Rad3-like"/>
</dbReference>
<dbReference type="NCBIfam" id="TIGR00604">
    <property type="entry name" value="rad3"/>
    <property type="match status" value="1"/>
</dbReference>
<dbReference type="GO" id="GO:0005634">
    <property type="term" value="C:nucleus"/>
    <property type="evidence" value="ECO:0007669"/>
    <property type="project" value="UniProtKB-SubCell"/>
</dbReference>
<dbReference type="FunFam" id="3.40.50.300:FF:005857">
    <property type="entry name" value="Uncharacterized protein"/>
    <property type="match status" value="1"/>
</dbReference>
<reference evidence="13 14" key="1">
    <citation type="journal article" date="2019" name="Mol. Plant Pathol.">
        <title>Genome sequencing of oomycete isolates from Chile supports the New Zealand origin of Phytophthora kernoviae and makes available the first Nothophytophthora sp. genome.</title>
        <authorList>
            <person name="Studholme D.J."/>
            <person name="Panda P."/>
            <person name="Sanfuentes Von Stowasser E."/>
            <person name="Gonzalez M."/>
            <person name="Hill R."/>
            <person name="Sambles C."/>
            <person name="Grant M."/>
            <person name="Williams N.M."/>
            <person name="McDougal R.L."/>
        </authorList>
    </citation>
    <scope>NUCLEOTIDE SEQUENCE [LARGE SCALE GENOMIC DNA]</scope>
    <source>
        <strain evidence="13">Chile4</strain>
    </source>
</reference>
<dbReference type="InterPro" id="IPR027417">
    <property type="entry name" value="P-loop_NTPase"/>
</dbReference>
<feature type="region of interest" description="Disordered" evidence="11">
    <location>
        <begin position="970"/>
        <end position="993"/>
    </location>
</feature>
<dbReference type="InterPro" id="IPR014013">
    <property type="entry name" value="Helic_SF1/SF2_ATP-bd_DinG/Rad3"/>
</dbReference>
<protein>
    <recommendedName>
        <fullName evidence="12">Helicase ATP-binding domain-containing protein</fullName>
    </recommendedName>
</protein>
<comment type="subcellular location">
    <subcellularLocation>
        <location evidence="1">Nucleus</location>
    </subcellularLocation>
</comment>
<dbReference type="PROSITE" id="PS51193">
    <property type="entry name" value="HELICASE_ATP_BIND_2"/>
    <property type="match status" value="1"/>
</dbReference>
<dbReference type="InterPro" id="IPR013020">
    <property type="entry name" value="Rad3/Chl1-like"/>
</dbReference>